<sequence>MSAPPMGSGPAYTPLAITPTTPVSSAEMSGGVSTSHTGPVTSKRRAQVSSSERQRKVPKKVVSSSSASSKRLSSTPSQLASPSGGDDGNDGSSSPDDSGHYSEGGWSSRSSGQASGGGSDQDEDDSEAGEEKRPAMQVIAPFSTPVMPPVGSLSSWGSIDVHPWDGDLLNSLCFSTITVDELRTIFPPPLSSGWIHPVKPH</sequence>
<organism evidence="2 4">
    <name type="scientific">Phytophthora fragariae</name>
    <dbReference type="NCBI Taxonomy" id="53985"/>
    <lineage>
        <taxon>Eukaryota</taxon>
        <taxon>Sar</taxon>
        <taxon>Stramenopiles</taxon>
        <taxon>Oomycota</taxon>
        <taxon>Peronosporomycetes</taxon>
        <taxon>Peronosporales</taxon>
        <taxon>Peronosporaceae</taxon>
        <taxon>Phytophthora</taxon>
    </lineage>
</organism>
<dbReference type="Proteomes" id="UP000486351">
    <property type="component" value="Unassembled WGS sequence"/>
</dbReference>
<dbReference type="AlphaFoldDB" id="A0A6A3T594"/>
<dbReference type="EMBL" id="QXGA01001076">
    <property type="protein sequence ID" value="KAE9129796.1"/>
    <property type="molecule type" value="Genomic_DNA"/>
</dbReference>
<dbReference type="EMBL" id="QXFY01001884">
    <property type="protein sequence ID" value="KAE9307400.1"/>
    <property type="molecule type" value="Genomic_DNA"/>
</dbReference>
<accession>A0A6A3T594</accession>
<evidence type="ECO:0000313" key="5">
    <source>
        <dbReference type="Proteomes" id="UP000486351"/>
    </source>
</evidence>
<proteinExistence type="predicted"/>
<feature type="compositionally biased region" description="Low complexity" evidence="1">
    <location>
        <begin position="104"/>
        <end position="113"/>
    </location>
</feature>
<protein>
    <submittedName>
        <fullName evidence="2">Uncharacterized protein</fullName>
    </submittedName>
</protein>
<gene>
    <name evidence="2" type="ORF">PF006_g15917</name>
    <name evidence="3" type="ORF">PF008_g21242</name>
</gene>
<feature type="compositionally biased region" description="Low complexity" evidence="1">
    <location>
        <begin position="60"/>
        <end position="96"/>
    </location>
</feature>
<feature type="compositionally biased region" description="Polar residues" evidence="1">
    <location>
        <begin position="18"/>
        <end position="40"/>
    </location>
</feature>
<evidence type="ECO:0000313" key="4">
    <source>
        <dbReference type="Proteomes" id="UP000440732"/>
    </source>
</evidence>
<name>A0A6A3T594_9STRA</name>
<evidence type="ECO:0000313" key="2">
    <source>
        <dbReference type="EMBL" id="KAE9129796.1"/>
    </source>
</evidence>
<feature type="region of interest" description="Disordered" evidence="1">
    <location>
        <begin position="1"/>
        <end position="143"/>
    </location>
</feature>
<dbReference type="Proteomes" id="UP000440732">
    <property type="component" value="Unassembled WGS sequence"/>
</dbReference>
<reference evidence="2 4" key="1">
    <citation type="submission" date="2018-08" db="EMBL/GenBank/DDBJ databases">
        <title>Genomic investigation of the strawberry pathogen Phytophthora fragariae indicates pathogenicity is determined by transcriptional variation in three key races.</title>
        <authorList>
            <person name="Adams T.M."/>
            <person name="Armitage A.D."/>
            <person name="Sobczyk M.K."/>
            <person name="Bates H.J."/>
            <person name="Dunwell J.M."/>
            <person name="Nellist C.F."/>
            <person name="Harrison R.J."/>
        </authorList>
    </citation>
    <scope>NUCLEOTIDE SEQUENCE [LARGE SCALE GENOMIC DNA]</scope>
    <source>
        <strain evidence="2 4">NOV-5</strain>
        <strain evidence="3 5">NOV-77</strain>
    </source>
</reference>
<comment type="caution">
    <text evidence="2">The sequence shown here is derived from an EMBL/GenBank/DDBJ whole genome shotgun (WGS) entry which is preliminary data.</text>
</comment>
<evidence type="ECO:0000313" key="3">
    <source>
        <dbReference type="EMBL" id="KAE9307400.1"/>
    </source>
</evidence>
<evidence type="ECO:0000256" key="1">
    <source>
        <dbReference type="SAM" id="MobiDB-lite"/>
    </source>
</evidence>